<reference evidence="2" key="1">
    <citation type="submission" date="2023-10" db="EMBL/GenBank/DDBJ databases">
        <authorList>
            <person name="Chen Y."/>
            <person name="Shah S."/>
            <person name="Dougan E. K."/>
            <person name="Thang M."/>
            <person name="Chan C."/>
        </authorList>
    </citation>
    <scope>NUCLEOTIDE SEQUENCE [LARGE SCALE GENOMIC DNA]</scope>
</reference>
<feature type="region of interest" description="Disordered" evidence="1">
    <location>
        <begin position="94"/>
        <end position="115"/>
    </location>
</feature>
<name>A0ABN9Y8Z7_9DINO</name>
<keyword evidence="3" id="KW-1185">Reference proteome</keyword>
<dbReference type="EMBL" id="CAUYUJ010022146">
    <property type="protein sequence ID" value="CAK0909154.1"/>
    <property type="molecule type" value="Genomic_DNA"/>
</dbReference>
<comment type="caution">
    <text evidence="2">The sequence shown here is derived from an EMBL/GenBank/DDBJ whole genome shotgun (WGS) entry which is preliminary data.</text>
</comment>
<gene>
    <name evidence="2" type="ORF">PCOR1329_LOCUS83647</name>
</gene>
<feature type="compositionally biased region" description="Basic and acidic residues" evidence="1">
    <location>
        <begin position="139"/>
        <end position="154"/>
    </location>
</feature>
<dbReference type="Proteomes" id="UP001189429">
    <property type="component" value="Unassembled WGS sequence"/>
</dbReference>
<evidence type="ECO:0000256" key="1">
    <source>
        <dbReference type="SAM" id="MobiDB-lite"/>
    </source>
</evidence>
<evidence type="ECO:0000313" key="2">
    <source>
        <dbReference type="EMBL" id="CAK0909154.1"/>
    </source>
</evidence>
<protein>
    <submittedName>
        <fullName evidence="2">Uncharacterized protein</fullName>
    </submittedName>
</protein>
<organism evidence="2 3">
    <name type="scientific">Prorocentrum cordatum</name>
    <dbReference type="NCBI Taxonomy" id="2364126"/>
    <lineage>
        <taxon>Eukaryota</taxon>
        <taxon>Sar</taxon>
        <taxon>Alveolata</taxon>
        <taxon>Dinophyceae</taxon>
        <taxon>Prorocentrales</taxon>
        <taxon>Prorocentraceae</taxon>
        <taxon>Prorocentrum</taxon>
    </lineage>
</organism>
<accession>A0ABN9Y8Z7</accession>
<evidence type="ECO:0000313" key="3">
    <source>
        <dbReference type="Proteomes" id="UP001189429"/>
    </source>
</evidence>
<sequence length="199" mass="21340">MALVEVHTTQEQQRTLTGFAATPEERVDNLTALGDRDEHVKKYAFKSEAVIELLKQLHQRFEADLLAAVKAETNAVNAYQLAAAARANEISATQKAKGNKEGAASEAQAAKTRADEDLISTQADLAADSALLSQTEQKCSTKEAQWAERSKTRAQELSAMEATGGSRGMRSRRPAGTATSLDRTVDGEGGTLPNGVQRP</sequence>
<proteinExistence type="predicted"/>
<feature type="region of interest" description="Disordered" evidence="1">
    <location>
        <begin position="133"/>
        <end position="199"/>
    </location>
</feature>